<dbReference type="GO" id="GO:0016787">
    <property type="term" value="F:hydrolase activity"/>
    <property type="evidence" value="ECO:0007669"/>
    <property type="project" value="UniProtKB-KW"/>
</dbReference>
<evidence type="ECO:0000256" key="4">
    <source>
        <dbReference type="SAM" id="MobiDB-lite"/>
    </source>
</evidence>
<evidence type="ECO:0000313" key="8">
    <source>
        <dbReference type="Proteomes" id="UP000650467"/>
    </source>
</evidence>
<keyword evidence="8" id="KW-1185">Reference proteome</keyword>
<dbReference type="InterPro" id="IPR036264">
    <property type="entry name" value="Bact_exopeptidase_dim_dom"/>
</dbReference>
<evidence type="ECO:0000256" key="3">
    <source>
        <dbReference type="ARBA" id="ARBA00022801"/>
    </source>
</evidence>
<evidence type="ECO:0000256" key="2">
    <source>
        <dbReference type="ARBA" id="ARBA00022729"/>
    </source>
</evidence>
<dbReference type="InterPro" id="IPR017439">
    <property type="entry name" value="Amidohydrolase"/>
</dbReference>
<sequence length="481" mass="50869">MVAKTTVAALALVAALAAVTAVQAKEKAVQATETSVQAKETLTPSLLLARAQAIQNWLVETRRTLHKLPEPGFQEFKTHSAIRHFLESHNIPYKFPYGKTGIVAFIGEGKPVVGLRTDMDGLPIHEPEGGPGGAGGFKSENEGWMHACGHDAHMTMALGAAKLLKAAKDAGELPPGTVNIVFQPAEEGGAGGDVMIQEGAVDDTDAIFGMHVMPHLPSDTVHSRAGTIMAGALSFRVVVQGRGGHAAMPHLNVDPVVAAAGLMSALQTVVSRETSPLGSGVLSITMLRAGDAYNVIPDEVMFGGTIRGLTHDHLMFMKRRIEEMAPAVAAGYGCNATVDWRLDEQPYYPPTVNDESMAAFALKTAAKLFGPEASQIAEPLMTGEDFAFFCRKIPCALSFLGIRNETAGAVHALHSPKFTLDESVLYKGVAMHVTTAVDFLRAFAVEEGQKALGEGKPAALAAGGEGVTAADEEEYEEPRDL</sequence>
<dbReference type="InterPro" id="IPR044757">
    <property type="entry name" value="ILR1-like_Hyd"/>
</dbReference>
<dbReference type="PANTHER" id="PTHR11014:SF62">
    <property type="entry name" value="IAA-AMINO ACID HYDROLASE ILR1-LIKE 6"/>
    <property type="match status" value="1"/>
</dbReference>
<dbReference type="EMBL" id="JAEHOC010000023">
    <property type="protein sequence ID" value="KAG2431780.1"/>
    <property type="molecule type" value="Genomic_DNA"/>
</dbReference>
<evidence type="ECO:0000256" key="1">
    <source>
        <dbReference type="ARBA" id="ARBA00006153"/>
    </source>
</evidence>
<evidence type="ECO:0000259" key="6">
    <source>
        <dbReference type="Pfam" id="PF07687"/>
    </source>
</evidence>
<dbReference type="Proteomes" id="UP000650467">
    <property type="component" value="Unassembled WGS sequence"/>
</dbReference>
<comment type="caution">
    <text evidence="7">The sequence shown here is derived from an EMBL/GenBank/DDBJ whole genome shotgun (WGS) entry which is preliminary data.</text>
</comment>
<dbReference type="FunFam" id="3.30.70.360:FF:000001">
    <property type="entry name" value="N-acetyldiaminopimelate deacetylase"/>
    <property type="match status" value="1"/>
</dbReference>
<feature type="compositionally biased region" description="Acidic residues" evidence="4">
    <location>
        <begin position="470"/>
        <end position="481"/>
    </location>
</feature>
<organism evidence="7 8">
    <name type="scientific">Chlamydomonas incerta</name>
    <dbReference type="NCBI Taxonomy" id="51695"/>
    <lineage>
        <taxon>Eukaryota</taxon>
        <taxon>Viridiplantae</taxon>
        <taxon>Chlorophyta</taxon>
        <taxon>core chlorophytes</taxon>
        <taxon>Chlorophyceae</taxon>
        <taxon>CS clade</taxon>
        <taxon>Chlamydomonadales</taxon>
        <taxon>Chlamydomonadaceae</taxon>
        <taxon>Chlamydomonas</taxon>
    </lineage>
</organism>
<dbReference type="PANTHER" id="PTHR11014">
    <property type="entry name" value="PEPTIDASE M20 FAMILY MEMBER"/>
    <property type="match status" value="1"/>
</dbReference>
<dbReference type="SUPFAM" id="SSF55031">
    <property type="entry name" value="Bacterial exopeptidase dimerisation domain"/>
    <property type="match status" value="1"/>
</dbReference>
<evidence type="ECO:0000313" key="7">
    <source>
        <dbReference type="EMBL" id="KAG2431780.1"/>
    </source>
</evidence>
<keyword evidence="2 5" id="KW-0732">Signal</keyword>
<accession>A0A835T4W1</accession>
<reference evidence="7" key="1">
    <citation type="journal article" date="2020" name="bioRxiv">
        <title>Comparative genomics of Chlamydomonas.</title>
        <authorList>
            <person name="Craig R.J."/>
            <person name="Hasan A.R."/>
            <person name="Ness R.W."/>
            <person name="Keightley P.D."/>
        </authorList>
    </citation>
    <scope>NUCLEOTIDE SEQUENCE</scope>
    <source>
        <strain evidence="7">SAG 7.73</strain>
    </source>
</reference>
<dbReference type="CDD" id="cd08017">
    <property type="entry name" value="M20_IAA_Hyd"/>
    <property type="match status" value="1"/>
</dbReference>
<feature type="domain" description="Peptidase M20 dimerisation" evidence="6">
    <location>
        <begin position="231"/>
        <end position="329"/>
    </location>
</feature>
<dbReference type="Pfam" id="PF07687">
    <property type="entry name" value="M20_dimer"/>
    <property type="match status" value="1"/>
</dbReference>
<feature type="chain" id="PRO_5032866796" description="Peptidase M20 dimerisation domain-containing protein" evidence="5">
    <location>
        <begin position="25"/>
        <end position="481"/>
    </location>
</feature>
<evidence type="ECO:0000256" key="5">
    <source>
        <dbReference type="SAM" id="SignalP"/>
    </source>
</evidence>
<dbReference type="Pfam" id="PF01546">
    <property type="entry name" value="Peptidase_M20"/>
    <property type="match status" value="1"/>
</dbReference>
<dbReference type="NCBIfam" id="TIGR01891">
    <property type="entry name" value="amidohydrolases"/>
    <property type="match status" value="1"/>
</dbReference>
<proteinExistence type="inferred from homology"/>
<dbReference type="Gene3D" id="3.30.70.360">
    <property type="match status" value="1"/>
</dbReference>
<name>A0A835T4W1_CHLIN</name>
<dbReference type="SUPFAM" id="SSF53187">
    <property type="entry name" value="Zn-dependent exopeptidases"/>
    <property type="match status" value="1"/>
</dbReference>
<feature type="region of interest" description="Disordered" evidence="4">
    <location>
        <begin position="454"/>
        <end position="481"/>
    </location>
</feature>
<dbReference type="OrthoDB" id="6119954at2759"/>
<protein>
    <recommendedName>
        <fullName evidence="6">Peptidase M20 dimerisation domain-containing protein</fullName>
    </recommendedName>
</protein>
<dbReference type="InterPro" id="IPR002933">
    <property type="entry name" value="Peptidase_M20"/>
</dbReference>
<comment type="similarity">
    <text evidence="1">Belongs to the peptidase M20 family.</text>
</comment>
<dbReference type="AlphaFoldDB" id="A0A835T4W1"/>
<dbReference type="Gene3D" id="3.40.630.10">
    <property type="entry name" value="Zn peptidases"/>
    <property type="match status" value="1"/>
</dbReference>
<dbReference type="InterPro" id="IPR011650">
    <property type="entry name" value="Peptidase_M20_dimer"/>
</dbReference>
<feature type="signal peptide" evidence="5">
    <location>
        <begin position="1"/>
        <end position="24"/>
    </location>
</feature>
<gene>
    <name evidence="7" type="ORF">HXX76_009276</name>
</gene>
<keyword evidence="3" id="KW-0378">Hydrolase</keyword>
<dbReference type="GO" id="GO:0009850">
    <property type="term" value="P:auxin metabolic process"/>
    <property type="evidence" value="ECO:0007669"/>
    <property type="project" value="InterPro"/>
</dbReference>